<evidence type="ECO:0000313" key="2">
    <source>
        <dbReference type="Proteomes" id="UP000676336"/>
    </source>
</evidence>
<dbReference type="Proteomes" id="UP000676336">
    <property type="component" value="Unassembled WGS sequence"/>
</dbReference>
<gene>
    <name evidence="1" type="ORF">SMN809_LOCUS51333</name>
</gene>
<accession>A0A8S3C786</accession>
<proteinExistence type="predicted"/>
<reference evidence="1" key="1">
    <citation type="submission" date="2021-02" db="EMBL/GenBank/DDBJ databases">
        <authorList>
            <person name="Nowell W R."/>
        </authorList>
    </citation>
    <scope>NUCLEOTIDE SEQUENCE</scope>
</reference>
<organism evidence="1 2">
    <name type="scientific">Rotaria magnacalcarata</name>
    <dbReference type="NCBI Taxonomy" id="392030"/>
    <lineage>
        <taxon>Eukaryota</taxon>
        <taxon>Metazoa</taxon>
        <taxon>Spiralia</taxon>
        <taxon>Gnathifera</taxon>
        <taxon>Rotifera</taxon>
        <taxon>Eurotatoria</taxon>
        <taxon>Bdelloidea</taxon>
        <taxon>Philodinida</taxon>
        <taxon>Philodinidae</taxon>
        <taxon>Rotaria</taxon>
    </lineage>
</organism>
<sequence length="41" mass="4645">MICDNGEVLRYKLKGVAQTIQVRLEDLEGGVVDLNELEIRD</sequence>
<comment type="caution">
    <text evidence="1">The sequence shown here is derived from an EMBL/GenBank/DDBJ whole genome shotgun (WGS) entry which is preliminary data.</text>
</comment>
<evidence type="ECO:0000313" key="1">
    <source>
        <dbReference type="EMBL" id="CAF4892347.1"/>
    </source>
</evidence>
<feature type="non-terminal residue" evidence="1">
    <location>
        <position position="1"/>
    </location>
</feature>
<protein>
    <submittedName>
        <fullName evidence="1">Uncharacterized protein</fullName>
    </submittedName>
</protein>
<dbReference type="EMBL" id="CAJOBI010171849">
    <property type="protein sequence ID" value="CAF4892347.1"/>
    <property type="molecule type" value="Genomic_DNA"/>
</dbReference>
<dbReference type="AlphaFoldDB" id="A0A8S3C786"/>
<name>A0A8S3C786_9BILA</name>